<dbReference type="EMBL" id="JAVDWO010000003">
    <property type="protein sequence ID" value="MDR7192172.1"/>
    <property type="molecule type" value="Genomic_DNA"/>
</dbReference>
<sequence length="182" mass="19293">MRKAVFAAVAALMLGATMQPAFAQSNVAPQHPGDPGYDTLLEAATAPVRAQFGDAVRVDVERLDRLGRWAFLQGTLRGADGARPDYAGTPYAERAAQGGMSDVYVALLQTSGDDVDAADTSPSLEDDADEKAAAADNEDQDTTTADASDPEWTLVDHSIGPSDVSWLTWPQTHAAPRQLFGF</sequence>
<evidence type="ECO:0000256" key="1">
    <source>
        <dbReference type="SAM" id="MobiDB-lite"/>
    </source>
</evidence>
<accession>A0ABU1XTS3</accession>
<feature type="region of interest" description="Disordered" evidence="1">
    <location>
        <begin position="114"/>
        <end position="156"/>
    </location>
</feature>
<keyword evidence="2" id="KW-0732">Signal</keyword>
<proteinExistence type="predicted"/>
<comment type="caution">
    <text evidence="3">The sequence shown here is derived from an EMBL/GenBank/DDBJ whole genome shotgun (WGS) entry which is preliminary data.</text>
</comment>
<protein>
    <submittedName>
        <fullName evidence="3">Uncharacterized protein</fullName>
    </submittedName>
</protein>
<organism evidence="3 4">
    <name type="scientific">Luteimonas terrae</name>
    <dbReference type="NCBI Taxonomy" id="1530191"/>
    <lineage>
        <taxon>Bacteria</taxon>
        <taxon>Pseudomonadati</taxon>
        <taxon>Pseudomonadota</taxon>
        <taxon>Gammaproteobacteria</taxon>
        <taxon>Lysobacterales</taxon>
        <taxon>Lysobacteraceae</taxon>
        <taxon>Luteimonas</taxon>
    </lineage>
</organism>
<keyword evidence="4" id="KW-1185">Reference proteome</keyword>
<name>A0ABU1XTS3_9GAMM</name>
<dbReference type="RefSeq" id="WP_310233125.1">
    <property type="nucleotide sequence ID" value="NZ_JAVDWO010000003.1"/>
</dbReference>
<evidence type="ECO:0000256" key="2">
    <source>
        <dbReference type="SAM" id="SignalP"/>
    </source>
</evidence>
<reference evidence="3 4" key="1">
    <citation type="submission" date="2023-07" db="EMBL/GenBank/DDBJ databases">
        <title>Sorghum-associated microbial communities from plants grown in Nebraska, USA.</title>
        <authorList>
            <person name="Schachtman D."/>
        </authorList>
    </citation>
    <scope>NUCLEOTIDE SEQUENCE [LARGE SCALE GENOMIC DNA]</scope>
    <source>
        <strain evidence="3 4">4099</strain>
    </source>
</reference>
<dbReference type="Proteomes" id="UP001256588">
    <property type="component" value="Unassembled WGS sequence"/>
</dbReference>
<feature type="signal peptide" evidence="2">
    <location>
        <begin position="1"/>
        <end position="23"/>
    </location>
</feature>
<evidence type="ECO:0000313" key="3">
    <source>
        <dbReference type="EMBL" id="MDR7192172.1"/>
    </source>
</evidence>
<gene>
    <name evidence="3" type="ORF">J2W68_000880</name>
</gene>
<feature type="chain" id="PRO_5045410338" evidence="2">
    <location>
        <begin position="24"/>
        <end position="182"/>
    </location>
</feature>
<evidence type="ECO:0000313" key="4">
    <source>
        <dbReference type="Proteomes" id="UP001256588"/>
    </source>
</evidence>